<reference evidence="15" key="1">
    <citation type="submission" date="2016-02" db="EMBL/GenBank/DDBJ databases">
        <title>Genome sequence of Bacillus trypoxylicola KCTC 13244(T).</title>
        <authorList>
            <person name="Jeong H."/>
            <person name="Park S.-H."/>
            <person name="Choi S.-K."/>
        </authorList>
    </citation>
    <scope>NUCLEOTIDE SEQUENCE [LARGE SCALE GENOMIC DNA]</scope>
    <source>
        <strain evidence="15">KCTC 13244</strain>
    </source>
</reference>
<evidence type="ECO:0000313" key="15">
    <source>
        <dbReference type="EMBL" id="KYG27056.1"/>
    </source>
</evidence>
<evidence type="ECO:0000313" key="16">
    <source>
        <dbReference type="Proteomes" id="UP000075806"/>
    </source>
</evidence>
<feature type="transmembrane region" description="Helical" evidence="12">
    <location>
        <begin position="131"/>
        <end position="148"/>
    </location>
</feature>
<keyword evidence="3" id="KW-1003">Cell membrane</keyword>
<comment type="subcellular location">
    <subcellularLocation>
        <location evidence="2">Cell membrane</location>
        <topology evidence="2">Multi-pass membrane protein</topology>
    </subcellularLocation>
</comment>
<evidence type="ECO:0000256" key="9">
    <source>
        <dbReference type="ARBA" id="ARBA00022989"/>
    </source>
</evidence>
<keyword evidence="11 12" id="KW-0472">Membrane</keyword>
<evidence type="ECO:0000256" key="7">
    <source>
        <dbReference type="ARBA" id="ARBA00022801"/>
    </source>
</evidence>
<evidence type="ECO:0000256" key="3">
    <source>
        <dbReference type="ARBA" id="ARBA00022475"/>
    </source>
</evidence>
<evidence type="ECO:0000256" key="11">
    <source>
        <dbReference type="ARBA" id="ARBA00023136"/>
    </source>
</evidence>
<accession>A0A162CXP4</accession>
<proteinExistence type="predicted"/>
<dbReference type="Proteomes" id="UP000075806">
    <property type="component" value="Unassembled WGS sequence"/>
</dbReference>
<dbReference type="AlphaFoldDB" id="A0A162CXP4"/>
<evidence type="ECO:0000256" key="6">
    <source>
        <dbReference type="ARBA" id="ARBA00022723"/>
    </source>
</evidence>
<dbReference type="OrthoDB" id="15218at2"/>
<dbReference type="Pfam" id="PF01435">
    <property type="entry name" value="Peptidase_M48"/>
    <property type="match status" value="1"/>
</dbReference>
<sequence>MLPSAPMLLFYMLLTIVVVIVEAVVRQKNEKAGNVFLTISILAFLAFIYIDLGIPDLFIPFSIAAVTYSSLSTIIEGRRRANKRKRELETLSYEEWSFPVNYRKFTYESLLTLIVLSGAIAFYIWGPETSVLKFLSLLFIIHSLIETFKSFFIASSTQFYWTDTHEFFIISTFDSRKYPLVELEAISKYSGVDLLRIHPLFTIFTKGTDFITGSGTVIRLDFPGESLYVNNKYVEKFQEFLPKFGEESLITNKVMPLFHPSNLKRLAGKLYFAAAIKGISLYIGIFLGLYLIEAHYLIITFTIIIVWFINMYFSDVILKIATDASEVKNQNVLNAAHQIFERLNLPHITLYETDTKDYNGFAAGMGIGRSMITLTSETLKLPTDAIVGILAHEAIHVKKRDVLFSQLLRIPYILLIVAIMYPILEYTNWSEEYPIMMFIGIFLIIWLFPVYQSFYSQWMEVRADRLASMTIPGGHKQMAESLETLGKAQDEAIEQSLLYVEETDEEKNKKEKEPFPSLERSGWLFRFLEFQFMLHPPLYWRILVLQKNQSLKSSLKEWMADRFKESVRIK</sequence>
<dbReference type="EMBL" id="LTAO01000037">
    <property type="protein sequence ID" value="KYG27056.1"/>
    <property type="molecule type" value="Genomic_DNA"/>
</dbReference>
<gene>
    <name evidence="15" type="ORF">AZF04_12035</name>
</gene>
<dbReference type="GO" id="GO:0006508">
    <property type="term" value="P:proteolysis"/>
    <property type="evidence" value="ECO:0007669"/>
    <property type="project" value="UniProtKB-KW"/>
</dbReference>
<dbReference type="CDD" id="cd07329">
    <property type="entry name" value="M56_like"/>
    <property type="match status" value="1"/>
</dbReference>
<comment type="cofactor">
    <cofactor evidence="1">
        <name>Zn(2+)</name>
        <dbReference type="ChEBI" id="CHEBI:29105"/>
    </cofactor>
</comment>
<organism evidence="15 16">
    <name type="scientific">Alkalihalobacillus trypoxylicola</name>
    <dbReference type="NCBI Taxonomy" id="519424"/>
    <lineage>
        <taxon>Bacteria</taxon>
        <taxon>Bacillati</taxon>
        <taxon>Bacillota</taxon>
        <taxon>Bacilli</taxon>
        <taxon>Bacillales</taxon>
        <taxon>Bacillaceae</taxon>
        <taxon>Alkalihalobacillus</taxon>
    </lineage>
</organism>
<feature type="domain" description="YxkI PH" evidence="14">
    <location>
        <begin position="158"/>
        <end position="244"/>
    </location>
</feature>
<keyword evidence="7" id="KW-0378">Hydrolase</keyword>
<evidence type="ECO:0000256" key="8">
    <source>
        <dbReference type="ARBA" id="ARBA00022833"/>
    </source>
</evidence>
<evidence type="ECO:0000259" key="14">
    <source>
        <dbReference type="Pfam" id="PF23492"/>
    </source>
</evidence>
<feature type="transmembrane region" description="Helical" evidence="12">
    <location>
        <begin position="407"/>
        <end position="424"/>
    </location>
</feature>
<dbReference type="PANTHER" id="PTHR43221">
    <property type="entry name" value="PROTEASE HTPX"/>
    <property type="match status" value="1"/>
</dbReference>
<feature type="transmembrane region" description="Helical" evidence="12">
    <location>
        <begin position="105"/>
        <end position="125"/>
    </location>
</feature>
<dbReference type="InterPro" id="IPR050083">
    <property type="entry name" value="HtpX_protease"/>
</dbReference>
<keyword evidence="9 12" id="KW-1133">Transmembrane helix</keyword>
<feature type="transmembrane region" description="Helical" evidence="12">
    <location>
        <begin position="6"/>
        <end position="25"/>
    </location>
</feature>
<evidence type="ECO:0000256" key="4">
    <source>
        <dbReference type="ARBA" id="ARBA00022670"/>
    </source>
</evidence>
<evidence type="ECO:0000256" key="5">
    <source>
        <dbReference type="ARBA" id="ARBA00022692"/>
    </source>
</evidence>
<dbReference type="InterPro" id="IPR056388">
    <property type="entry name" value="PH_YxkI"/>
</dbReference>
<dbReference type="GO" id="GO:0004222">
    <property type="term" value="F:metalloendopeptidase activity"/>
    <property type="evidence" value="ECO:0007669"/>
    <property type="project" value="InterPro"/>
</dbReference>
<dbReference type="InterPro" id="IPR001915">
    <property type="entry name" value="Peptidase_M48"/>
</dbReference>
<feature type="domain" description="Peptidase M48" evidence="13">
    <location>
        <begin position="330"/>
        <end position="547"/>
    </location>
</feature>
<feature type="transmembrane region" description="Helical" evidence="12">
    <location>
        <begin position="32"/>
        <end position="51"/>
    </location>
</feature>
<dbReference type="STRING" id="519424.AZF04_12035"/>
<keyword evidence="10" id="KW-0482">Metalloprotease</keyword>
<evidence type="ECO:0000256" key="2">
    <source>
        <dbReference type="ARBA" id="ARBA00004651"/>
    </source>
</evidence>
<keyword evidence="8" id="KW-0862">Zinc</keyword>
<dbReference type="GO" id="GO:0046872">
    <property type="term" value="F:metal ion binding"/>
    <property type="evidence" value="ECO:0007669"/>
    <property type="project" value="UniProtKB-KW"/>
</dbReference>
<name>A0A162CXP4_9BACI</name>
<dbReference type="GO" id="GO:0005886">
    <property type="term" value="C:plasma membrane"/>
    <property type="evidence" value="ECO:0007669"/>
    <property type="project" value="UniProtKB-SubCell"/>
</dbReference>
<keyword evidence="16" id="KW-1185">Reference proteome</keyword>
<comment type="caution">
    <text evidence="15">The sequence shown here is derived from an EMBL/GenBank/DDBJ whole genome shotgun (WGS) entry which is preliminary data.</text>
</comment>
<feature type="transmembrane region" description="Helical" evidence="12">
    <location>
        <begin position="57"/>
        <end position="75"/>
    </location>
</feature>
<protein>
    <submittedName>
        <fullName evidence="15">Uncharacterized protein</fullName>
    </submittedName>
</protein>
<feature type="transmembrane region" description="Helical" evidence="12">
    <location>
        <begin position="270"/>
        <end position="290"/>
    </location>
</feature>
<evidence type="ECO:0000256" key="12">
    <source>
        <dbReference type="SAM" id="Phobius"/>
    </source>
</evidence>
<keyword evidence="4" id="KW-0645">Protease</keyword>
<dbReference type="RefSeq" id="WP_061950001.1">
    <property type="nucleotide sequence ID" value="NZ_LTAO01000037.1"/>
</dbReference>
<feature type="transmembrane region" description="Helical" evidence="12">
    <location>
        <begin position="296"/>
        <end position="313"/>
    </location>
</feature>
<dbReference type="Pfam" id="PF23492">
    <property type="entry name" value="bPH_9"/>
    <property type="match status" value="1"/>
</dbReference>
<keyword evidence="5 12" id="KW-0812">Transmembrane</keyword>
<evidence type="ECO:0000256" key="10">
    <source>
        <dbReference type="ARBA" id="ARBA00023049"/>
    </source>
</evidence>
<dbReference type="Gene3D" id="3.30.2010.10">
    <property type="entry name" value="Metalloproteases ('zincins'), catalytic domain"/>
    <property type="match status" value="1"/>
</dbReference>
<evidence type="ECO:0000256" key="1">
    <source>
        <dbReference type="ARBA" id="ARBA00001947"/>
    </source>
</evidence>
<feature type="transmembrane region" description="Helical" evidence="12">
    <location>
        <begin position="436"/>
        <end position="455"/>
    </location>
</feature>
<keyword evidence="6" id="KW-0479">Metal-binding</keyword>
<dbReference type="PANTHER" id="PTHR43221:SF1">
    <property type="entry name" value="PROTEASE HTPX"/>
    <property type="match status" value="1"/>
</dbReference>
<evidence type="ECO:0000259" key="13">
    <source>
        <dbReference type="Pfam" id="PF01435"/>
    </source>
</evidence>